<name>A0ABR8WPX8_9FLAO</name>
<accession>A0ABR8WPX8</accession>
<reference evidence="2 3" key="1">
    <citation type="submission" date="2020-08" db="EMBL/GenBank/DDBJ databases">
        <title>A Genomic Blueprint of the Chicken Gut Microbiome.</title>
        <authorList>
            <person name="Gilroy R."/>
            <person name="Ravi A."/>
            <person name="Getino M."/>
            <person name="Pursley I."/>
            <person name="Horton D.L."/>
            <person name="Alikhan N.-F."/>
            <person name="Baker D."/>
            <person name="Gharbi K."/>
            <person name="Hall N."/>
            <person name="Watson M."/>
            <person name="Adriaenssens E.M."/>
            <person name="Foster-Nyarko E."/>
            <person name="Jarju S."/>
            <person name="Secka A."/>
            <person name="Antonio M."/>
            <person name="Oren A."/>
            <person name="Chaudhuri R."/>
            <person name="La Ragione R.M."/>
            <person name="Hildebrand F."/>
            <person name="Pallen M.J."/>
        </authorList>
    </citation>
    <scope>NUCLEOTIDE SEQUENCE [LARGE SCALE GENOMIC DNA]</scope>
    <source>
        <strain evidence="2 3">Sa1CVA4</strain>
    </source>
</reference>
<protein>
    <recommendedName>
        <fullName evidence="4">Secreted protein</fullName>
    </recommendedName>
</protein>
<sequence length="188" mass="22253">MKKILSFLVLNFCVFAFCQNLNLKNPISKDFELPQKMKTNDIAIIYETNGGWSAYDYVNYYFISSNGILDSYSEEKPKAYLKNEKLKRTVKKIKLTQDRKEKIIQLIKSKQLSDLLKYNQEDFKIKVNENIPPPCYISDVNGYKLTFIQNNKQNTYDYYAPKYMYEKCPHKTINKAVLKKFIDVLDLF</sequence>
<feature type="chain" id="PRO_5045911688" description="Secreted protein" evidence="1">
    <location>
        <begin position="19"/>
        <end position="188"/>
    </location>
</feature>
<keyword evidence="1" id="KW-0732">Signal</keyword>
<dbReference type="Proteomes" id="UP000626242">
    <property type="component" value="Unassembled WGS sequence"/>
</dbReference>
<evidence type="ECO:0000256" key="1">
    <source>
        <dbReference type="SAM" id="SignalP"/>
    </source>
</evidence>
<gene>
    <name evidence="2" type="ORF">H9628_11620</name>
</gene>
<organism evidence="2 3">
    <name type="scientific">Kaistella pullorum</name>
    <dbReference type="NCBI Taxonomy" id="2763074"/>
    <lineage>
        <taxon>Bacteria</taxon>
        <taxon>Pseudomonadati</taxon>
        <taxon>Bacteroidota</taxon>
        <taxon>Flavobacteriia</taxon>
        <taxon>Flavobacteriales</taxon>
        <taxon>Weeksellaceae</taxon>
        <taxon>Chryseobacterium group</taxon>
        <taxon>Kaistella</taxon>
    </lineage>
</organism>
<feature type="signal peptide" evidence="1">
    <location>
        <begin position="1"/>
        <end position="18"/>
    </location>
</feature>
<comment type="caution">
    <text evidence="2">The sequence shown here is derived from an EMBL/GenBank/DDBJ whole genome shotgun (WGS) entry which is preliminary data.</text>
</comment>
<proteinExistence type="predicted"/>
<evidence type="ECO:0008006" key="4">
    <source>
        <dbReference type="Google" id="ProtNLM"/>
    </source>
</evidence>
<keyword evidence="3" id="KW-1185">Reference proteome</keyword>
<dbReference type="RefSeq" id="WP_251834312.1">
    <property type="nucleotide sequence ID" value="NZ_JACSPS010000010.1"/>
</dbReference>
<evidence type="ECO:0000313" key="3">
    <source>
        <dbReference type="Proteomes" id="UP000626242"/>
    </source>
</evidence>
<evidence type="ECO:0000313" key="2">
    <source>
        <dbReference type="EMBL" id="MBD8019115.1"/>
    </source>
</evidence>
<dbReference type="EMBL" id="JACSPS010000010">
    <property type="protein sequence ID" value="MBD8019115.1"/>
    <property type="molecule type" value="Genomic_DNA"/>
</dbReference>